<sequence length="250" mass="26002">MLGAAPSAAEVFEVIHPEIRKDGFELESLNAVVLSEVARGDERSVHELALSYAPLSFWKPTVALEIANPESESAEVEAYEFESLFLLPLGGAGAGHDHDHGHDHGHDGAASYALGLYTALGIPNTGGIGKAVATVGPVGEVTWGPVATIGNLFVDLPFEDGVDAGLSYALSVSTGIGGGIDAGVEAFGAVDEAFGNAPPLDQQEHFVGPALYGDFDLGRGRILEPRVALLLGWTDAAPDAVLSFNIELKF</sequence>
<protein>
    <recommendedName>
        <fullName evidence="3">Transporter</fullName>
    </recommendedName>
</protein>
<dbReference type="EMBL" id="JBHRTR010000054">
    <property type="protein sequence ID" value="MFC3231203.1"/>
    <property type="molecule type" value="Genomic_DNA"/>
</dbReference>
<proteinExistence type="predicted"/>
<evidence type="ECO:0000313" key="2">
    <source>
        <dbReference type="Proteomes" id="UP001595528"/>
    </source>
</evidence>
<reference evidence="2" key="1">
    <citation type="journal article" date="2019" name="Int. J. Syst. Evol. Microbiol.">
        <title>The Global Catalogue of Microorganisms (GCM) 10K type strain sequencing project: providing services to taxonomists for standard genome sequencing and annotation.</title>
        <authorList>
            <consortium name="The Broad Institute Genomics Platform"/>
            <consortium name="The Broad Institute Genome Sequencing Center for Infectious Disease"/>
            <person name="Wu L."/>
            <person name="Ma J."/>
        </authorList>
    </citation>
    <scope>NUCLEOTIDE SEQUENCE [LARGE SCALE GENOMIC DNA]</scope>
    <source>
        <strain evidence="2">KCTC 42964</strain>
    </source>
</reference>
<evidence type="ECO:0000313" key="1">
    <source>
        <dbReference type="EMBL" id="MFC3231203.1"/>
    </source>
</evidence>
<gene>
    <name evidence="1" type="ORF">ACFOGJ_28405</name>
</gene>
<comment type="caution">
    <text evidence="1">The sequence shown here is derived from an EMBL/GenBank/DDBJ whole genome shotgun (WGS) entry which is preliminary data.</text>
</comment>
<evidence type="ECO:0008006" key="3">
    <source>
        <dbReference type="Google" id="ProtNLM"/>
    </source>
</evidence>
<name>A0ABV7L9C4_9PROT</name>
<accession>A0ABV7L9C4</accession>
<keyword evidence="2" id="KW-1185">Reference proteome</keyword>
<dbReference type="RefSeq" id="WP_379906667.1">
    <property type="nucleotide sequence ID" value="NZ_JBHRTR010000054.1"/>
</dbReference>
<organism evidence="1 2">
    <name type="scientific">Marinibaculum pumilum</name>
    <dbReference type="NCBI Taxonomy" id="1766165"/>
    <lineage>
        <taxon>Bacteria</taxon>
        <taxon>Pseudomonadati</taxon>
        <taxon>Pseudomonadota</taxon>
        <taxon>Alphaproteobacteria</taxon>
        <taxon>Rhodospirillales</taxon>
        <taxon>Rhodospirillaceae</taxon>
        <taxon>Marinibaculum</taxon>
    </lineage>
</organism>
<dbReference type="Proteomes" id="UP001595528">
    <property type="component" value="Unassembled WGS sequence"/>
</dbReference>